<dbReference type="GeneID" id="16994830"/>
<evidence type="ECO:0000256" key="1">
    <source>
        <dbReference type="SAM" id="MobiDB-lite"/>
    </source>
</evidence>
<proteinExistence type="predicted"/>
<reference evidence="2 3" key="1">
    <citation type="journal article" date="2004" name="Nature">
        <title>Genome sequence of the ultrasmall unicellular red alga Cyanidioschyzon merolae 10D.</title>
        <authorList>
            <person name="Matsuzaki M."/>
            <person name="Misumi O."/>
            <person name="Shin-i T."/>
            <person name="Maruyama S."/>
            <person name="Takahara M."/>
            <person name="Miyagishima S."/>
            <person name="Mori T."/>
            <person name="Nishida K."/>
            <person name="Yagisawa F."/>
            <person name="Nishida K."/>
            <person name="Yoshida Y."/>
            <person name="Nishimura Y."/>
            <person name="Nakao S."/>
            <person name="Kobayashi T."/>
            <person name="Momoyama Y."/>
            <person name="Higashiyama T."/>
            <person name="Minoda A."/>
            <person name="Sano M."/>
            <person name="Nomoto H."/>
            <person name="Oishi K."/>
            <person name="Hayashi H."/>
            <person name="Ohta F."/>
            <person name="Nishizaka S."/>
            <person name="Haga S."/>
            <person name="Miura S."/>
            <person name="Morishita T."/>
            <person name="Kabeya Y."/>
            <person name="Terasawa K."/>
            <person name="Suzuki Y."/>
            <person name="Ishii Y."/>
            <person name="Asakawa S."/>
            <person name="Takano H."/>
            <person name="Ohta N."/>
            <person name="Kuroiwa H."/>
            <person name="Tanaka K."/>
            <person name="Shimizu N."/>
            <person name="Sugano S."/>
            <person name="Sato N."/>
            <person name="Nozaki H."/>
            <person name="Ogasawara N."/>
            <person name="Kohara Y."/>
            <person name="Kuroiwa T."/>
        </authorList>
    </citation>
    <scope>NUCLEOTIDE SEQUENCE [LARGE SCALE GENOMIC DNA]</scope>
    <source>
        <strain evidence="2 3">10D</strain>
    </source>
</reference>
<accession>M1V5H6</accession>
<dbReference type="AlphaFoldDB" id="M1V5H6"/>
<organism evidence="2 3">
    <name type="scientific">Cyanidioschyzon merolae (strain NIES-3377 / 10D)</name>
    <name type="common">Unicellular red alga</name>
    <dbReference type="NCBI Taxonomy" id="280699"/>
    <lineage>
        <taxon>Eukaryota</taxon>
        <taxon>Rhodophyta</taxon>
        <taxon>Bangiophyceae</taxon>
        <taxon>Cyanidiales</taxon>
        <taxon>Cyanidiaceae</taxon>
        <taxon>Cyanidioschyzon</taxon>
    </lineage>
</organism>
<sequence>MEYGDDRFDYREWVRAVEAATSCEERRWRRVLRWYLKPSWETVDAHGNRLSCRFSSSDSSSLTEDNFESVGSSSSTPSDRASTESRAGDTVSDTEANETDYELHGPDVPTEAQLEHAIKVLLDSDNIMREPASSRAVRHCCTNILGDAVRIASMYVPPPRPSADDSESGAGVDDTMLLLRGAGPMMDPSEATPEHETLRPCSGHEPFPSYQPGAASRPTDAPDVPTVSDHHRNSGGDSGWSAYASGREQQFRLWSEEITAFRDAAELADLTMAEGEALALALERYEERMHRLLEALQEHDSGQAASLAGE</sequence>
<dbReference type="EMBL" id="AP006494">
    <property type="protein sequence ID" value="BAM80685.1"/>
    <property type="molecule type" value="Genomic_DNA"/>
</dbReference>
<keyword evidence="3" id="KW-1185">Reference proteome</keyword>
<dbReference type="Proteomes" id="UP000007014">
    <property type="component" value="Chromosome 12"/>
</dbReference>
<evidence type="ECO:0000313" key="3">
    <source>
        <dbReference type="Proteomes" id="UP000007014"/>
    </source>
</evidence>
<gene>
    <name evidence="2" type="ORF">CYME_CML064C</name>
</gene>
<dbReference type="Gramene" id="CML064CT">
    <property type="protein sequence ID" value="CML064CT"/>
    <property type="gene ID" value="CML064C"/>
</dbReference>
<protein>
    <submittedName>
        <fullName evidence="2">Uncharacterized protein</fullName>
    </submittedName>
</protein>
<feature type="region of interest" description="Disordered" evidence="1">
    <location>
        <begin position="182"/>
        <end position="242"/>
    </location>
</feature>
<evidence type="ECO:0000313" key="2">
    <source>
        <dbReference type="EMBL" id="BAM80685.1"/>
    </source>
</evidence>
<dbReference type="KEGG" id="cme:CYME_CML064C"/>
<feature type="region of interest" description="Disordered" evidence="1">
    <location>
        <begin position="54"/>
        <end position="106"/>
    </location>
</feature>
<name>M1V5H6_CYAM1</name>
<reference evidence="2 3" key="2">
    <citation type="journal article" date="2007" name="BMC Biol.">
        <title>A 100%-complete sequence reveals unusually simple genomic features in the hot-spring red alga Cyanidioschyzon merolae.</title>
        <authorList>
            <person name="Nozaki H."/>
            <person name="Takano H."/>
            <person name="Misumi O."/>
            <person name="Terasawa K."/>
            <person name="Matsuzaki M."/>
            <person name="Maruyama S."/>
            <person name="Nishida K."/>
            <person name="Yagisawa F."/>
            <person name="Yoshida Y."/>
            <person name="Fujiwara T."/>
            <person name="Takio S."/>
            <person name="Tamura K."/>
            <person name="Chung S.J."/>
            <person name="Nakamura S."/>
            <person name="Kuroiwa H."/>
            <person name="Tanaka K."/>
            <person name="Sato N."/>
            <person name="Kuroiwa T."/>
        </authorList>
    </citation>
    <scope>NUCLEOTIDE SEQUENCE [LARGE SCALE GENOMIC DNA]</scope>
    <source>
        <strain evidence="2 3">10D</strain>
    </source>
</reference>
<dbReference type="HOGENOM" id="CLU_898215_0_0_1"/>
<dbReference type="RefSeq" id="XP_005536721.1">
    <property type="nucleotide sequence ID" value="XM_005536664.1"/>
</dbReference>